<protein>
    <recommendedName>
        <fullName evidence="4">ABC transporter permease</fullName>
    </recommendedName>
</protein>
<dbReference type="Proteomes" id="UP001444625">
    <property type="component" value="Unassembled WGS sequence"/>
</dbReference>
<feature type="transmembrane region" description="Helical" evidence="1">
    <location>
        <begin position="119"/>
        <end position="141"/>
    </location>
</feature>
<dbReference type="RefSeq" id="WP_345826459.1">
    <property type="nucleotide sequence ID" value="NZ_JBDIML010000008.1"/>
</dbReference>
<feature type="transmembrane region" description="Helical" evidence="1">
    <location>
        <begin position="311"/>
        <end position="329"/>
    </location>
</feature>
<proteinExistence type="predicted"/>
<feature type="transmembrane region" description="Helical" evidence="1">
    <location>
        <begin position="224"/>
        <end position="241"/>
    </location>
</feature>
<comment type="caution">
    <text evidence="2">The sequence shown here is derived from an EMBL/GenBank/DDBJ whole genome shotgun (WGS) entry which is preliminary data.</text>
</comment>
<keyword evidence="1" id="KW-0472">Membrane</keyword>
<organism evidence="2 3">
    <name type="scientific">Ornithinibacillus xuwenensis</name>
    <dbReference type="NCBI Taxonomy" id="3144668"/>
    <lineage>
        <taxon>Bacteria</taxon>
        <taxon>Bacillati</taxon>
        <taxon>Bacillota</taxon>
        <taxon>Bacilli</taxon>
        <taxon>Bacillales</taxon>
        <taxon>Bacillaceae</taxon>
        <taxon>Ornithinibacillus</taxon>
    </lineage>
</organism>
<sequence length="334" mass="37936">MEMIDRYIYAVMQKLPSSQREDIAVELRGLIEDMLEERSNGEAYTAEAIEEVLKELGSPREMAQKYRGTKRYLISPELFDSYVIVLKIVLISMTLSLIAVFAIESIINPVDILDRFIELIVSLVTATPQAFGWVTLVFALVDYSGGFKTEDLKLDKGWSPSKLQPIPHPKKQIKRSEPIVAIVFYVLLMVLFAFSSNFFGVYRFDDGELIRVVPFLNEVSFPQYLPFVLLLLAIFIVKECLKLISAKWTFKLVAYTAIINLFAMVVVYFMITGQAFWNPNFMEELVQSGIVTSGSEGYNIAAEIWENTTRAIVILLLIGLVWDIVAGLIKARKE</sequence>
<evidence type="ECO:0000256" key="1">
    <source>
        <dbReference type="SAM" id="Phobius"/>
    </source>
</evidence>
<accession>A0ABU9XKZ3</accession>
<keyword evidence="1" id="KW-1133">Transmembrane helix</keyword>
<gene>
    <name evidence="2" type="ORF">ABC228_17465</name>
</gene>
<feature type="transmembrane region" description="Helical" evidence="1">
    <location>
        <begin position="84"/>
        <end position="107"/>
    </location>
</feature>
<dbReference type="EMBL" id="JBDIML010000008">
    <property type="protein sequence ID" value="MEN2768965.1"/>
    <property type="molecule type" value="Genomic_DNA"/>
</dbReference>
<dbReference type="Pfam" id="PF22564">
    <property type="entry name" value="HAAS"/>
    <property type="match status" value="1"/>
</dbReference>
<reference evidence="2 3" key="1">
    <citation type="submission" date="2024-05" db="EMBL/GenBank/DDBJ databases">
        <authorList>
            <person name="Haq I."/>
            <person name="Ullah Z."/>
            <person name="Ahmad R."/>
            <person name="Li M."/>
            <person name="Tong Y."/>
        </authorList>
    </citation>
    <scope>NUCLEOTIDE SEQUENCE [LARGE SCALE GENOMIC DNA]</scope>
    <source>
        <strain evidence="2 3">16A2E</strain>
    </source>
</reference>
<name>A0ABU9XKZ3_9BACI</name>
<feature type="transmembrane region" description="Helical" evidence="1">
    <location>
        <begin position="253"/>
        <end position="277"/>
    </location>
</feature>
<keyword evidence="3" id="KW-1185">Reference proteome</keyword>
<evidence type="ECO:0008006" key="4">
    <source>
        <dbReference type="Google" id="ProtNLM"/>
    </source>
</evidence>
<keyword evidence="1" id="KW-0812">Transmembrane</keyword>
<evidence type="ECO:0000313" key="3">
    <source>
        <dbReference type="Proteomes" id="UP001444625"/>
    </source>
</evidence>
<feature type="transmembrane region" description="Helical" evidence="1">
    <location>
        <begin position="179"/>
        <end position="204"/>
    </location>
</feature>
<evidence type="ECO:0000313" key="2">
    <source>
        <dbReference type="EMBL" id="MEN2768965.1"/>
    </source>
</evidence>